<keyword evidence="2" id="KW-1185">Reference proteome</keyword>
<dbReference type="GeneID" id="108674758"/>
<protein>
    <submittedName>
        <fullName evidence="3">Uncharacterized protein LOC108674758</fullName>
    </submittedName>
</protein>
<feature type="non-terminal residue" evidence="3">
    <location>
        <position position="259"/>
    </location>
</feature>
<organism evidence="2 3">
    <name type="scientific">Hyalella azteca</name>
    <name type="common">Amphipod</name>
    <dbReference type="NCBI Taxonomy" id="294128"/>
    <lineage>
        <taxon>Eukaryota</taxon>
        <taxon>Metazoa</taxon>
        <taxon>Ecdysozoa</taxon>
        <taxon>Arthropoda</taxon>
        <taxon>Crustacea</taxon>
        <taxon>Multicrustacea</taxon>
        <taxon>Malacostraca</taxon>
        <taxon>Eumalacostraca</taxon>
        <taxon>Peracarida</taxon>
        <taxon>Amphipoda</taxon>
        <taxon>Senticaudata</taxon>
        <taxon>Talitrida</taxon>
        <taxon>Talitroidea</taxon>
        <taxon>Hyalellidae</taxon>
        <taxon>Hyalella</taxon>
    </lineage>
</organism>
<dbReference type="KEGG" id="hazt:108674758"/>
<dbReference type="AlphaFoldDB" id="A0A979FLE9"/>
<evidence type="ECO:0000313" key="3">
    <source>
        <dbReference type="RefSeq" id="XP_047737342.1"/>
    </source>
</evidence>
<dbReference type="RefSeq" id="XP_047737342.1">
    <property type="nucleotide sequence ID" value="XM_047881386.1"/>
</dbReference>
<accession>A0A979FLE9</accession>
<evidence type="ECO:0000313" key="2">
    <source>
        <dbReference type="Proteomes" id="UP000694843"/>
    </source>
</evidence>
<proteinExistence type="predicted"/>
<dbReference type="Proteomes" id="UP000694843">
    <property type="component" value="Unplaced"/>
</dbReference>
<gene>
    <name evidence="3" type="primary">LOC108674758</name>
</gene>
<feature type="region of interest" description="Disordered" evidence="1">
    <location>
        <begin position="114"/>
        <end position="144"/>
    </location>
</feature>
<reference evidence="3" key="1">
    <citation type="submission" date="2025-08" db="UniProtKB">
        <authorList>
            <consortium name="RefSeq"/>
        </authorList>
    </citation>
    <scope>IDENTIFICATION</scope>
    <source>
        <tissue evidence="3">Whole organism</tissue>
    </source>
</reference>
<sequence>MPSLAQVCADAGSVKCEALDAGAASSAPEVPIVYVKEELVEAMEPVHVKEELVEAMEPVYVKEEIVEAMEPVHVKEEPFNYDEEAHELPSPGCGDPPVPPPLLCVPCKREAPSEAHEAPHAPQHSSLIDGRSSGELSTPGEAAAAAGGCYAEEMNGDAEFASANLRERERPMTLIWESCSFETLLYETNLAWNHSSNNHALPCPAALLCSAALPHPVLFVLCMLELSVLGLHGRVFEAPIKQELEEEEETCLNAQLATS</sequence>
<evidence type="ECO:0000256" key="1">
    <source>
        <dbReference type="SAM" id="MobiDB-lite"/>
    </source>
</evidence>
<name>A0A979FLE9_HYAAZ</name>